<dbReference type="GeneID" id="30152548"/>
<accession>A0A1E3I3A5</accession>
<feature type="compositionally biased region" description="Polar residues" evidence="2">
    <location>
        <begin position="133"/>
        <end position="150"/>
    </location>
</feature>
<keyword evidence="4" id="KW-1185">Reference proteome</keyword>
<feature type="compositionally biased region" description="Basic and acidic residues" evidence="2">
    <location>
        <begin position="160"/>
        <end position="172"/>
    </location>
</feature>
<evidence type="ECO:0008006" key="5">
    <source>
        <dbReference type="Google" id="ProtNLM"/>
    </source>
</evidence>
<feature type="region of interest" description="Disordered" evidence="2">
    <location>
        <begin position="106"/>
        <end position="184"/>
    </location>
</feature>
<dbReference type="Gene3D" id="1.20.5.170">
    <property type="match status" value="1"/>
</dbReference>
<dbReference type="CDD" id="cd14686">
    <property type="entry name" value="bZIP"/>
    <property type="match status" value="1"/>
</dbReference>
<gene>
    <name evidence="3" type="ORF">L202_01239</name>
</gene>
<proteinExistence type="predicted"/>
<evidence type="ECO:0000256" key="1">
    <source>
        <dbReference type="SAM" id="Coils"/>
    </source>
</evidence>
<sequence>MNQEEDASYSSAIVETPGFPYMQDEWIPPWTPFAPDGDDTSLSLQAACAAFMESDPQDMENVQSILNSLDDGGEMPFSNGAPSQIAGDASVSCPPILSATDESFSLISPSRTSPSLITSPPHEADLPPPRPVRTNTVSSRASSKNGSTKLQRVASAVSSIDRRRGPTDRVSKMDSSALITKSSKKHAPMVSRVLSKYTWEQLEEKDDRNEEEQTVRDLIANRTAVQKRRMKTIDRITFLESENAELTQERLAMKRHIASLESQISAIQSLVINPPSQYSGADNSACDQYPPTPYTGVDTQGLTVTGQLYQFEEDIHDDGA</sequence>
<dbReference type="AlphaFoldDB" id="A0A1E3I3A5"/>
<feature type="compositionally biased region" description="Polar residues" evidence="2">
    <location>
        <begin position="106"/>
        <end position="118"/>
    </location>
</feature>
<evidence type="ECO:0000313" key="4">
    <source>
        <dbReference type="Proteomes" id="UP000094065"/>
    </source>
</evidence>
<name>A0A1E3I3A5_9TREE</name>
<feature type="region of interest" description="Disordered" evidence="2">
    <location>
        <begin position="278"/>
        <end position="298"/>
    </location>
</feature>
<reference evidence="3 4" key="1">
    <citation type="submission" date="2016-06" db="EMBL/GenBank/DDBJ databases">
        <title>Evolution of pathogenesis and genome organization in the Tremellales.</title>
        <authorList>
            <person name="Cuomo C."/>
            <person name="Litvintseva A."/>
            <person name="Heitman J."/>
            <person name="Chen Y."/>
            <person name="Sun S."/>
            <person name="Springer D."/>
            <person name="Dromer F."/>
            <person name="Young S."/>
            <person name="Zeng Q."/>
            <person name="Chapman S."/>
            <person name="Gujja S."/>
            <person name="Saif S."/>
            <person name="Birren B."/>
        </authorList>
    </citation>
    <scope>NUCLEOTIDE SEQUENCE [LARGE SCALE GENOMIC DNA]</scope>
    <source>
        <strain evidence="3 4">CBS 6039</strain>
    </source>
</reference>
<organism evidence="3 4">
    <name type="scientific">Cryptococcus amylolentus CBS 6039</name>
    <dbReference type="NCBI Taxonomy" id="1295533"/>
    <lineage>
        <taxon>Eukaryota</taxon>
        <taxon>Fungi</taxon>
        <taxon>Dikarya</taxon>
        <taxon>Basidiomycota</taxon>
        <taxon>Agaricomycotina</taxon>
        <taxon>Tremellomycetes</taxon>
        <taxon>Tremellales</taxon>
        <taxon>Cryptococcaceae</taxon>
        <taxon>Cryptococcus</taxon>
    </lineage>
</organism>
<protein>
    <recommendedName>
        <fullName evidence="5">BZIP domain-containing protein</fullName>
    </recommendedName>
</protein>
<dbReference type="OrthoDB" id="10366029at2759"/>
<dbReference type="Proteomes" id="UP000094065">
    <property type="component" value="Unassembled WGS sequence"/>
</dbReference>
<evidence type="ECO:0000256" key="2">
    <source>
        <dbReference type="SAM" id="MobiDB-lite"/>
    </source>
</evidence>
<keyword evidence="1" id="KW-0175">Coiled coil</keyword>
<dbReference type="EMBL" id="AWGJ01000002">
    <property type="protein sequence ID" value="ODN83008.1"/>
    <property type="molecule type" value="Genomic_DNA"/>
</dbReference>
<comment type="caution">
    <text evidence="3">The sequence shown here is derived from an EMBL/GenBank/DDBJ whole genome shotgun (WGS) entry which is preliminary data.</text>
</comment>
<evidence type="ECO:0000313" key="3">
    <source>
        <dbReference type="EMBL" id="ODN83008.1"/>
    </source>
</evidence>
<dbReference type="RefSeq" id="XP_018997008.1">
    <property type="nucleotide sequence ID" value="XM_019134581.1"/>
</dbReference>
<feature type="coiled-coil region" evidence="1">
    <location>
        <begin position="229"/>
        <end position="263"/>
    </location>
</feature>